<accession>A0A9W6LDC6</accession>
<evidence type="ECO:0000256" key="1">
    <source>
        <dbReference type="SAM" id="Phobius"/>
    </source>
</evidence>
<evidence type="ECO:0000313" key="2">
    <source>
        <dbReference type="EMBL" id="GLI39598.1"/>
    </source>
</evidence>
<dbReference type="Proteomes" id="UP001144352">
    <property type="component" value="Unassembled WGS sequence"/>
</dbReference>
<gene>
    <name evidence="2" type="ORF">GHYDROH2_30990</name>
</gene>
<keyword evidence="1" id="KW-0472">Membrane</keyword>
<reference evidence="2" key="1">
    <citation type="submission" date="2022-12" db="EMBL/GenBank/DDBJ databases">
        <title>Reference genome sequencing for broad-spectrum identification of bacterial and archaeal isolates by mass spectrometry.</title>
        <authorList>
            <person name="Sekiguchi Y."/>
            <person name="Tourlousse D.M."/>
        </authorList>
    </citation>
    <scope>NUCLEOTIDE SEQUENCE</scope>
    <source>
        <strain evidence="2">H2</strain>
    </source>
</reference>
<dbReference type="EMBL" id="BSDS01000002">
    <property type="protein sequence ID" value="GLI39598.1"/>
    <property type="molecule type" value="Genomic_DNA"/>
</dbReference>
<organism evidence="2 3">
    <name type="scientific">Geobacter hydrogenophilus</name>
    <dbReference type="NCBI Taxonomy" id="40983"/>
    <lineage>
        <taxon>Bacteria</taxon>
        <taxon>Pseudomonadati</taxon>
        <taxon>Thermodesulfobacteriota</taxon>
        <taxon>Desulfuromonadia</taxon>
        <taxon>Geobacterales</taxon>
        <taxon>Geobacteraceae</taxon>
        <taxon>Geobacter</taxon>
    </lineage>
</organism>
<keyword evidence="1" id="KW-0812">Transmembrane</keyword>
<evidence type="ECO:0000313" key="3">
    <source>
        <dbReference type="Proteomes" id="UP001144352"/>
    </source>
</evidence>
<comment type="caution">
    <text evidence="2">The sequence shown here is derived from an EMBL/GenBank/DDBJ whole genome shotgun (WGS) entry which is preliminary data.</text>
</comment>
<name>A0A9W6LDC6_9BACT</name>
<proteinExistence type="predicted"/>
<dbReference type="AlphaFoldDB" id="A0A9W6LDC6"/>
<keyword evidence="3" id="KW-1185">Reference proteome</keyword>
<sequence length="107" mass="12442">MLARKVEAFVIATLGTILPCLLAGALVGVFFISSFWYWVSGISGLAFFYACLDRIPVRLFTGVLQDLKIRDLLKYGYASTDKRPVYCGCCLNDEWRLIRYRRYYRHR</sequence>
<keyword evidence="1" id="KW-1133">Transmembrane helix</keyword>
<protein>
    <submittedName>
        <fullName evidence="2">Uncharacterized protein</fullName>
    </submittedName>
</protein>
<feature type="transmembrane region" description="Helical" evidence="1">
    <location>
        <begin position="35"/>
        <end position="52"/>
    </location>
</feature>
<feature type="transmembrane region" description="Helical" evidence="1">
    <location>
        <begin position="9"/>
        <end position="29"/>
    </location>
</feature>